<feature type="compositionally biased region" description="Low complexity" evidence="1">
    <location>
        <begin position="51"/>
        <end position="67"/>
    </location>
</feature>
<feature type="region of interest" description="Disordered" evidence="1">
    <location>
        <begin position="1"/>
        <end position="155"/>
    </location>
</feature>
<proteinExistence type="predicted"/>
<accession>A0ABY1PV33</accession>
<protein>
    <recommendedName>
        <fullName evidence="4">Chaperone protein DnaJ</fullName>
    </recommendedName>
</protein>
<sequence length="188" mass="18074">MATDGEEKRLEEAAGPHGARTTELVGVDDIGLPSGIQPEDVAGLQQGKLDPSAMADASASAPRASAGPGSGNDKAAPSDLQSARTTELVGIDDIGLPAGIQPEDVKPSGQDGMDQPAATGGAQHGGAPSPVRVNAGQDLSPGDEAAPGTVGTGDDVCPVCAGSGKNASGGACPNCRGTGIVTEGIGGG</sequence>
<dbReference type="Proteomes" id="UP001158049">
    <property type="component" value="Unassembled WGS sequence"/>
</dbReference>
<evidence type="ECO:0000313" key="2">
    <source>
        <dbReference type="EMBL" id="SMP49846.1"/>
    </source>
</evidence>
<evidence type="ECO:0000313" key="3">
    <source>
        <dbReference type="Proteomes" id="UP001158049"/>
    </source>
</evidence>
<reference evidence="2 3" key="1">
    <citation type="submission" date="2017-05" db="EMBL/GenBank/DDBJ databases">
        <authorList>
            <person name="Varghese N."/>
            <person name="Submissions S."/>
        </authorList>
    </citation>
    <scope>NUCLEOTIDE SEQUENCE [LARGE SCALE GENOMIC DNA]</scope>
    <source>
        <strain evidence="2 3">DSM 26001</strain>
    </source>
</reference>
<keyword evidence="3" id="KW-1185">Reference proteome</keyword>
<gene>
    <name evidence="2" type="ORF">SAMN06295970_102334</name>
</gene>
<dbReference type="RefSeq" id="WP_283441134.1">
    <property type="nucleotide sequence ID" value="NZ_FXUL01000002.1"/>
</dbReference>
<evidence type="ECO:0008006" key="4">
    <source>
        <dbReference type="Google" id="ProtNLM"/>
    </source>
</evidence>
<name>A0ABY1PV33_9BURK</name>
<feature type="compositionally biased region" description="Basic and acidic residues" evidence="1">
    <location>
        <begin position="1"/>
        <end position="14"/>
    </location>
</feature>
<comment type="caution">
    <text evidence="2">The sequence shown here is derived from an EMBL/GenBank/DDBJ whole genome shotgun (WGS) entry which is preliminary data.</text>
</comment>
<dbReference type="EMBL" id="FXUL01000002">
    <property type="protein sequence ID" value="SMP49846.1"/>
    <property type="molecule type" value="Genomic_DNA"/>
</dbReference>
<organism evidence="2 3">
    <name type="scientific">Noviherbaspirillum suwonense</name>
    <dbReference type="NCBI Taxonomy" id="1224511"/>
    <lineage>
        <taxon>Bacteria</taxon>
        <taxon>Pseudomonadati</taxon>
        <taxon>Pseudomonadota</taxon>
        <taxon>Betaproteobacteria</taxon>
        <taxon>Burkholderiales</taxon>
        <taxon>Oxalobacteraceae</taxon>
        <taxon>Noviherbaspirillum</taxon>
    </lineage>
</organism>
<evidence type="ECO:0000256" key="1">
    <source>
        <dbReference type="SAM" id="MobiDB-lite"/>
    </source>
</evidence>